<keyword evidence="4 5" id="KW-0472">Membrane</keyword>
<name>A0ABW4P407_9NOCA</name>
<dbReference type="PIRSF" id="PIRSF006060">
    <property type="entry name" value="AA_transporter"/>
    <property type="match status" value="1"/>
</dbReference>
<dbReference type="Pfam" id="PF00324">
    <property type="entry name" value="AA_permease"/>
    <property type="match status" value="1"/>
</dbReference>
<evidence type="ECO:0000256" key="3">
    <source>
        <dbReference type="ARBA" id="ARBA00022989"/>
    </source>
</evidence>
<feature type="transmembrane region" description="Helical" evidence="5">
    <location>
        <begin position="386"/>
        <end position="407"/>
    </location>
</feature>
<proteinExistence type="predicted"/>
<feature type="transmembrane region" description="Helical" evidence="5">
    <location>
        <begin position="231"/>
        <end position="250"/>
    </location>
</feature>
<evidence type="ECO:0000256" key="4">
    <source>
        <dbReference type="ARBA" id="ARBA00023136"/>
    </source>
</evidence>
<dbReference type="PANTHER" id="PTHR42770:SF16">
    <property type="entry name" value="AMINO ACID PERMEASE"/>
    <property type="match status" value="1"/>
</dbReference>
<dbReference type="InterPro" id="IPR004841">
    <property type="entry name" value="AA-permease/SLC12A_dom"/>
</dbReference>
<gene>
    <name evidence="7" type="ORF">ACFSJG_09290</name>
</gene>
<dbReference type="EMBL" id="JBHUFB010000009">
    <property type="protein sequence ID" value="MFD1812404.1"/>
    <property type="molecule type" value="Genomic_DNA"/>
</dbReference>
<dbReference type="RefSeq" id="WP_378484909.1">
    <property type="nucleotide sequence ID" value="NZ_JBHUFB010000009.1"/>
</dbReference>
<dbReference type="Gene3D" id="1.20.1740.10">
    <property type="entry name" value="Amino acid/polyamine transporter I"/>
    <property type="match status" value="1"/>
</dbReference>
<reference evidence="8" key="1">
    <citation type="journal article" date="2019" name="Int. J. Syst. Evol. Microbiol.">
        <title>The Global Catalogue of Microorganisms (GCM) 10K type strain sequencing project: providing services to taxonomists for standard genome sequencing and annotation.</title>
        <authorList>
            <consortium name="The Broad Institute Genomics Platform"/>
            <consortium name="The Broad Institute Genome Sequencing Center for Infectious Disease"/>
            <person name="Wu L."/>
            <person name="Ma J."/>
        </authorList>
    </citation>
    <scope>NUCLEOTIDE SEQUENCE [LARGE SCALE GENOMIC DNA]</scope>
    <source>
        <strain evidence="8">DT72</strain>
    </source>
</reference>
<feature type="transmembrane region" description="Helical" evidence="5">
    <location>
        <begin position="302"/>
        <end position="325"/>
    </location>
</feature>
<feature type="transmembrane region" description="Helical" evidence="5">
    <location>
        <begin position="165"/>
        <end position="184"/>
    </location>
</feature>
<evidence type="ECO:0000256" key="2">
    <source>
        <dbReference type="ARBA" id="ARBA00022692"/>
    </source>
</evidence>
<feature type="transmembrane region" description="Helical" evidence="5">
    <location>
        <begin position="443"/>
        <end position="464"/>
    </location>
</feature>
<feature type="transmembrane region" description="Helical" evidence="5">
    <location>
        <begin position="124"/>
        <end position="145"/>
    </location>
</feature>
<keyword evidence="3 5" id="KW-1133">Transmembrane helix</keyword>
<feature type="transmembrane region" description="Helical" evidence="5">
    <location>
        <begin position="79"/>
        <end position="103"/>
    </location>
</feature>
<sequence length="515" mass="52157">MVGNGSGGRRPRSGGALGAAIARARTAPPPAQPVFSPLRALGRRQLSQVDLIGQSLSTIAPATGMIYIAAWMISARPGLVGLAAIIGTTAVVVAVAFCVTQFTRRLAAAGSLYSFAFHGLPRRATLTVGAALLLGYLGISISVLANSAVSLLGIAAALDVPASGAGLMTATAAVVACVVAVIAVRGVRFATRAILVVEVCSLALICILMVAGPQTTGTPTTPASPSTLPVLALIVVLSMAGFESAAFFGAEARRPLTTVSRAVLVTPVVCGAVFVFAAWAALTGRADAVVAAYFDGTASGVSLPMVLAVKIGVTCSWLACTLGCAQAGSRLLLAMGVEGTAPRPLSRVHPRLRTPYVAVATFLLAALAGAWFHIRYFVGDSTAYDGFVEVALVIAYTLLAVSCLRFLRRIGEDSPSTTAVAAGMAAAGTGLLGYLVVDGIAEGQWVLPAAVLFIGASGTVWAAALKRTRPHSLTTMGAFDSVETADLLPGSAALVLDDAGRPRLVTADSGPGYGA</sequence>
<feature type="transmembrane region" description="Helical" evidence="5">
    <location>
        <begin position="193"/>
        <end position="211"/>
    </location>
</feature>
<feature type="transmembrane region" description="Helical" evidence="5">
    <location>
        <begin position="262"/>
        <end position="282"/>
    </location>
</feature>
<evidence type="ECO:0000256" key="1">
    <source>
        <dbReference type="ARBA" id="ARBA00004141"/>
    </source>
</evidence>
<dbReference type="Proteomes" id="UP001597286">
    <property type="component" value="Unassembled WGS sequence"/>
</dbReference>
<accession>A0ABW4P407</accession>
<dbReference type="PANTHER" id="PTHR42770">
    <property type="entry name" value="AMINO ACID TRANSPORTER-RELATED"/>
    <property type="match status" value="1"/>
</dbReference>
<organism evidence="7 8">
    <name type="scientific">Rhodococcus gannanensis</name>
    <dbReference type="NCBI Taxonomy" id="1960308"/>
    <lineage>
        <taxon>Bacteria</taxon>
        <taxon>Bacillati</taxon>
        <taxon>Actinomycetota</taxon>
        <taxon>Actinomycetes</taxon>
        <taxon>Mycobacteriales</taxon>
        <taxon>Nocardiaceae</taxon>
        <taxon>Rhodococcus</taxon>
    </lineage>
</organism>
<evidence type="ECO:0000313" key="7">
    <source>
        <dbReference type="EMBL" id="MFD1812404.1"/>
    </source>
</evidence>
<keyword evidence="2 5" id="KW-0812">Transmembrane</keyword>
<feature type="domain" description="Amino acid permease/ SLC12A" evidence="6">
    <location>
        <begin position="54"/>
        <end position="407"/>
    </location>
</feature>
<feature type="transmembrane region" description="Helical" evidence="5">
    <location>
        <begin position="356"/>
        <end position="374"/>
    </location>
</feature>
<feature type="transmembrane region" description="Helical" evidence="5">
    <location>
        <begin position="51"/>
        <end position="73"/>
    </location>
</feature>
<protein>
    <submittedName>
        <fullName evidence="7">APC family permease</fullName>
    </submittedName>
</protein>
<comment type="subcellular location">
    <subcellularLocation>
        <location evidence="1">Membrane</location>
        <topology evidence="1">Multi-pass membrane protein</topology>
    </subcellularLocation>
</comment>
<feature type="transmembrane region" description="Helical" evidence="5">
    <location>
        <begin position="419"/>
        <end position="437"/>
    </location>
</feature>
<evidence type="ECO:0000259" key="6">
    <source>
        <dbReference type="Pfam" id="PF00324"/>
    </source>
</evidence>
<comment type="caution">
    <text evidence="7">The sequence shown here is derived from an EMBL/GenBank/DDBJ whole genome shotgun (WGS) entry which is preliminary data.</text>
</comment>
<dbReference type="InterPro" id="IPR050367">
    <property type="entry name" value="APC_superfamily"/>
</dbReference>
<keyword evidence="8" id="KW-1185">Reference proteome</keyword>
<evidence type="ECO:0000256" key="5">
    <source>
        <dbReference type="SAM" id="Phobius"/>
    </source>
</evidence>
<evidence type="ECO:0000313" key="8">
    <source>
        <dbReference type="Proteomes" id="UP001597286"/>
    </source>
</evidence>